<evidence type="ECO:0000313" key="8">
    <source>
        <dbReference type="EMBL" id="KAF2157799.1"/>
    </source>
</evidence>
<dbReference type="OrthoDB" id="424974at2759"/>
<evidence type="ECO:0000259" key="7">
    <source>
        <dbReference type="PROSITE" id="PS50048"/>
    </source>
</evidence>
<gene>
    <name evidence="8" type="ORF">K461DRAFT_290076</name>
</gene>
<comment type="caution">
    <text evidence="8">The sequence shown here is derived from an EMBL/GenBank/DDBJ whole genome shotgun (WGS) entry which is preliminary data.</text>
</comment>
<keyword evidence="9" id="KW-1185">Reference proteome</keyword>
<dbReference type="InterPro" id="IPR036864">
    <property type="entry name" value="Zn2-C6_fun-type_DNA-bd_sf"/>
</dbReference>
<dbReference type="PANTHER" id="PTHR47338">
    <property type="entry name" value="ZN(II)2CYS6 TRANSCRIPTION FACTOR (EUROFUNG)-RELATED"/>
    <property type="match status" value="1"/>
</dbReference>
<dbReference type="GO" id="GO:0008270">
    <property type="term" value="F:zinc ion binding"/>
    <property type="evidence" value="ECO:0007669"/>
    <property type="project" value="InterPro"/>
</dbReference>
<dbReference type="EMBL" id="ML996081">
    <property type="protein sequence ID" value="KAF2157799.1"/>
    <property type="molecule type" value="Genomic_DNA"/>
</dbReference>
<dbReference type="InterPro" id="IPR050815">
    <property type="entry name" value="TF_fung"/>
</dbReference>
<reference evidence="8" key="1">
    <citation type="journal article" date="2020" name="Stud. Mycol.">
        <title>101 Dothideomycetes genomes: a test case for predicting lifestyles and emergence of pathogens.</title>
        <authorList>
            <person name="Haridas S."/>
            <person name="Albert R."/>
            <person name="Binder M."/>
            <person name="Bloem J."/>
            <person name="Labutti K."/>
            <person name="Salamov A."/>
            <person name="Andreopoulos B."/>
            <person name="Baker S."/>
            <person name="Barry K."/>
            <person name="Bills G."/>
            <person name="Bluhm B."/>
            <person name="Cannon C."/>
            <person name="Castanera R."/>
            <person name="Culley D."/>
            <person name="Daum C."/>
            <person name="Ezra D."/>
            <person name="Gonzalez J."/>
            <person name="Henrissat B."/>
            <person name="Kuo A."/>
            <person name="Liang C."/>
            <person name="Lipzen A."/>
            <person name="Lutzoni F."/>
            <person name="Magnuson J."/>
            <person name="Mondo S."/>
            <person name="Nolan M."/>
            <person name="Ohm R."/>
            <person name="Pangilinan J."/>
            <person name="Park H.-J."/>
            <person name="Ramirez L."/>
            <person name="Alfaro M."/>
            <person name="Sun H."/>
            <person name="Tritt A."/>
            <person name="Yoshinaga Y."/>
            <person name="Zwiers L.-H."/>
            <person name="Turgeon B."/>
            <person name="Goodwin S."/>
            <person name="Spatafora J."/>
            <person name="Crous P."/>
            <person name="Grigoriev I."/>
        </authorList>
    </citation>
    <scope>NUCLEOTIDE SEQUENCE</scope>
    <source>
        <strain evidence="8">CBS 260.36</strain>
    </source>
</reference>
<evidence type="ECO:0000256" key="2">
    <source>
        <dbReference type="ARBA" id="ARBA00022723"/>
    </source>
</evidence>
<feature type="domain" description="Zn(2)-C6 fungal-type" evidence="7">
    <location>
        <begin position="2"/>
        <end position="32"/>
    </location>
</feature>
<dbReference type="AlphaFoldDB" id="A0A9P4MQ08"/>
<evidence type="ECO:0000256" key="5">
    <source>
        <dbReference type="ARBA" id="ARBA00023242"/>
    </source>
</evidence>
<sequence>MACDSCRKRKVRCNDARPQCDNCSKRSLPCTYLGEPGPPKRSRLSDRGVSLDGSGQGFSPRAPPHSASRPRDYDPGRLERLESLVHELARKVPVSTETHDTAQLLRSLSSREGTAAESPQVPPAERASGSSNGLLRHHLFRSSQPTEQSRAYLVDTYTYYIHFQPLPLFDPARVSEFTHSSHNKLHQCIQIGVAHLNPESSKDAELVKEMRRSVFDILVEGNVSLDLAQALCVLVLVSIKNEEWIQAQVTLGIVSRIMDELIATVSPKKVFGNNRALDIVRCAQSVYILECILRRSSRDTLRLDRINQIAGVSAATKPISAPRAANAENNPADLGVRQYCLQLFTIWSRTVAYLDTFRAPADPKPWQPGSEYHTIMQELYSFEISLAQEHRVGNLRLEDRTTGELEEHRSYWAPWFTMQFLFHAIQALVNHPLIHITKVGGDLGFRPPSFSQQTADQARLHAGWVTRLVRACQEKHFHIHDPFTGHLVAAVSTVQLFWMDDRSDQIAHEASDCHRTCETFLGTMAERWPHLRNTLRRLELLAQSAAPGVPAFEGQNGRPSTNGQAQPKHSAQLALLLPMFQYYNSSLPLPEKTTPQDTVALPRNLDFLTPLDQAIPSTNLASGLSPSAQGFAADDGMGIGPDTHDLLMAGVNIFDTSDILNTTLLDGSLWPGQL</sequence>
<evidence type="ECO:0000256" key="1">
    <source>
        <dbReference type="ARBA" id="ARBA00004123"/>
    </source>
</evidence>
<feature type="region of interest" description="Disordered" evidence="6">
    <location>
        <begin position="108"/>
        <end position="131"/>
    </location>
</feature>
<dbReference type="Gene3D" id="4.10.240.10">
    <property type="entry name" value="Zn(2)-C6 fungal-type DNA-binding domain"/>
    <property type="match status" value="1"/>
</dbReference>
<accession>A0A9P4MQ08</accession>
<dbReference type="GO" id="GO:0005634">
    <property type="term" value="C:nucleus"/>
    <property type="evidence" value="ECO:0007669"/>
    <property type="project" value="UniProtKB-SubCell"/>
</dbReference>
<evidence type="ECO:0000313" key="9">
    <source>
        <dbReference type="Proteomes" id="UP000799439"/>
    </source>
</evidence>
<dbReference type="PANTHER" id="PTHR47338:SF9">
    <property type="entry name" value="ZN(II)2CYS6 TRANSCRIPTION FACTOR (EUROFUNG)"/>
    <property type="match status" value="1"/>
</dbReference>
<keyword evidence="5" id="KW-0539">Nucleus</keyword>
<evidence type="ECO:0000256" key="4">
    <source>
        <dbReference type="ARBA" id="ARBA00023163"/>
    </source>
</evidence>
<evidence type="ECO:0000256" key="6">
    <source>
        <dbReference type="SAM" id="MobiDB-lite"/>
    </source>
</evidence>
<name>A0A9P4MQ08_9PEZI</name>
<keyword evidence="3" id="KW-0805">Transcription regulation</keyword>
<dbReference type="CDD" id="cd00067">
    <property type="entry name" value="GAL4"/>
    <property type="match status" value="1"/>
</dbReference>
<comment type="subcellular location">
    <subcellularLocation>
        <location evidence="1">Nucleus</location>
    </subcellularLocation>
</comment>
<dbReference type="GO" id="GO:0000981">
    <property type="term" value="F:DNA-binding transcription factor activity, RNA polymerase II-specific"/>
    <property type="evidence" value="ECO:0007669"/>
    <property type="project" value="InterPro"/>
</dbReference>
<dbReference type="CDD" id="cd12148">
    <property type="entry name" value="fungal_TF_MHR"/>
    <property type="match status" value="1"/>
</dbReference>
<dbReference type="PROSITE" id="PS00463">
    <property type="entry name" value="ZN2_CY6_FUNGAL_1"/>
    <property type="match status" value="1"/>
</dbReference>
<dbReference type="Pfam" id="PF00172">
    <property type="entry name" value="Zn_clus"/>
    <property type="match status" value="1"/>
</dbReference>
<dbReference type="SMART" id="SM00066">
    <property type="entry name" value="GAL4"/>
    <property type="match status" value="1"/>
</dbReference>
<dbReference type="SUPFAM" id="SSF57701">
    <property type="entry name" value="Zn2/Cys6 DNA-binding domain"/>
    <property type="match status" value="1"/>
</dbReference>
<keyword evidence="4" id="KW-0804">Transcription</keyword>
<feature type="region of interest" description="Disordered" evidence="6">
    <location>
        <begin position="31"/>
        <end position="75"/>
    </location>
</feature>
<proteinExistence type="predicted"/>
<organism evidence="8 9">
    <name type="scientific">Myriangium duriaei CBS 260.36</name>
    <dbReference type="NCBI Taxonomy" id="1168546"/>
    <lineage>
        <taxon>Eukaryota</taxon>
        <taxon>Fungi</taxon>
        <taxon>Dikarya</taxon>
        <taxon>Ascomycota</taxon>
        <taxon>Pezizomycotina</taxon>
        <taxon>Dothideomycetes</taxon>
        <taxon>Dothideomycetidae</taxon>
        <taxon>Myriangiales</taxon>
        <taxon>Myriangiaceae</taxon>
        <taxon>Myriangium</taxon>
    </lineage>
</organism>
<dbReference type="PROSITE" id="PS50048">
    <property type="entry name" value="ZN2_CY6_FUNGAL_2"/>
    <property type="match status" value="1"/>
</dbReference>
<evidence type="ECO:0000256" key="3">
    <source>
        <dbReference type="ARBA" id="ARBA00023015"/>
    </source>
</evidence>
<feature type="compositionally biased region" description="Polar residues" evidence="6">
    <location>
        <begin position="557"/>
        <end position="568"/>
    </location>
</feature>
<dbReference type="Proteomes" id="UP000799439">
    <property type="component" value="Unassembled WGS sequence"/>
</dbReference>
<keyword evidence="2" id="KW-0479">Metal-binding</keyword>
<dbReference type="InterPro" id="IPR001138">
    <property type="entry name" value="Zn2Cys6_DnaBD"/>
</dbReference>
<feature type="region of interest" description="Disordered" evidence="6">
    <location>
        <begin position="549"/>
        <end position="568"/>
    </location>
</feature>
<protein>
    <recommendedName>
        <fullName evidence="7">Zn(2)-C6 fungal-type domain-containing protein</fullName>
    </recommendedName>
</protein>